<dbReference type="AlphaFoldDB" id="A0AA46DZ15"/>
<evidence type="ECO:0000313" key="1">
    <source>
        <dbReference type="EMBL" id="TDT71439.1"/>
    </source>
</evidence>
<gene>
    <name evidence="1" type="ORF">EV215_0814</name>
</gene>
<name>A0AA46DZ15_9FUSO</name>
<proteinExistence type="predicted"/>
<keyword evidence="2" id="KW-1185">Reference proteome</keyword>
<comment type="caution">
    <text evidence="1">The sequence shown here is derived from an EMBL/GenBank/DDBJ whole genome shotgun (WGS) entry which is preliminary data.</text>
</comment>
<protein>
    <submittedName>
        <fullName evidence="1">Uncharacterized protein</fullName>
    </submittedName>
</protein>
<organism evidence="1 2">
    <name type="scientific">Hypnocyclicus thermotrophus</name>
    <dbReference type="NCBI Taxonomy" id="1627895"/>
    <lineage>
        <taxon>Bacteria</taxon>
        <taxon>Fusobacteriati</taxon>
        <taxon>Fusobacteriota</taxon>
        <taxon>Fusobacteriia</taxon>
        <taxon>Fusobacteriales</taxon>
        <taxon>Fusobacteriaceae</taxon>
        <taxon>Hypnocyclicus</taxon>
    </lineage>
</organism>
<dbReference type="RefSeq" id="WP_134112708.1">
    <property type="nucleotide sequence ID" value="NZ_SOBG01000003.1"/>
</dbReference>
<dbReference type="Proteomes" id="UP000294678">
    <property type="component" value="Unassembled WGS sequence"/>
</dbReference>
<dbReference type="EMBL" id="SOBG01000003">
    <property type="protein sequence ID" value="TDT71439.1"/>
    <property type="molecule type" value="Genomic_DNA"/>
</dbReference>
<sequence length="73" mass="8829">MKFILDNIKSILKDQNYLEYDKIYSKMIEACKNNKIIEIIDKKGNIVTILHNKEEMEYYHKKLIQVHGIYGYF</sequence>
<evidence type="ECO:0000313" key="2">
    <source>
        <dbReference type="Proteomes" id="UP000294678"/>
    </source>
</evidence>
<accession>A0AA46DZ15</accession>
<reference evidence="1 2" key="1">
    <citation type="submission" date="2019-03" db="EMBL/GenBank/DDBJ databases">
        <title>Genomic Encyclopedia of Type Strains, Phase IV (KMG-IV): sequencing the most valuable type-strain genomes for metagenomic binning, comparative biology and taxonomic classification.</title>
        <authorList>
            <person name="Goeker M."/>
        </authorList>
    </citation>
    <scope>NUCLEOTIDE SEQUENCE [LARGE SCALE GENOMIC DNA]</scope>
    <source>
        <strain evidence="1 2">DSM 100055</strain>
    </source>
</reference>